<evidence type="ECO:0000256" key="1">
    <source>
        <dbReference type="SAM" id="SignalP"/>
    </source>
</evidence>
<comment type="caution">
    <text evidence="2">The sequence shown here is derived from an EMBL/GenBank/DDBJ whole genome shotgun (WGS) entry which is preliminary data.</text>
</comment>
<feature type="chain" id="PRO_5032693516" evidence="1">
    <location>
        <begin position="24"/>
        <end position="122"/>
    </location>
</feature>
<accession>A0A819TI73</accession>
<name>A0A819TI73_9BILA</name>
<organism evidence="2 3">
    <name type="scientific">Rotaria magnacalcarata</name>
    <dbReference type="NCBI Taxonomy" id="392030"/>
    <lineage>
        <taxon>Eukaryota</taxon>
        <taxon>Metazoa</taxon>
        <taxon>Spiralia</taxon>
        <taxon>Gnathifera</taxon>
        <taxon>Rotifera</taxon>
        <taxon>Eurotatoria</taxon>
        <taxon>Bdelloidea</taxon>
        <taxon>Philodinida</taxon>
        <taxon>Philodinidae</taxon>
        <taxon>Rotaria</taxon>
    </lineage>
</organism>
<keyword evidence="1" id="KW-0732">Signal</keyword>
<gene>
    <name evidence="2" type="ORF">OVN521_LOCUS19573</name>
</gene>
<protein>
    <submittedName>
        <fullName evidence="2">Uncharacterized protein</fullName>
    </submittedName>
</protein>
<keyword evidence="3" id="KW-1185">Reference proteome</keyword>
<proteinExistence type="predicted"/>
<dbReference type="AlphaFoldDB" id="A0A819TI73"/>
<evidence type="ECO:0000313" key="2">
    <source>
        <dbReference type="EMBL" id="CAF4077628.1"/>
    </source>
</evidence>
<sequence>MVLKLAAIVVYLSLNFLFSQVKTDTCDTYIHSQYGKGQCMDQSQCPNSLFVSGLCESHASNIECCFPRSGTANEEFRAVWIATVENIDWPSSNIASPGEQQTELIHILHTVQLLNMNAIVFQ</sequence>
<feature type="signal peptide" evidence="1">
    <location>
        <begin position="1"/>
        <end position="23"/>
    </location>
</feature>
<evidence type="ECO:0000313" key="3">
    <source>
        <dbReference type="Proteomes" id="UP000663866"/>
    </source>
</evidence>
<reference evidence="2" key="1">
    <citation type="submission" date="2021-02" db="EMBL/GenBank/DDBJ databases">
        <authorList>
            <person name="Nowell W R."/>
        </authorList>
    </citation>
    <scope>NUCLEOTIDE SEQUENCE</scope>
</reference>
<dbReference type="Proteomes" id="UP000663866">
    <property type="component" value="Unassembled WGS sequence"/>
</dbReference>
<feature type="non-terminal residue" evidence="2">
    <location>
        <position position="122"/>
    </location>
</feature>
<dbReference type="EMBL" id="CAJOBG010003719">
    <property type="protein sequence ID" value="CAF4077628.1"/>
    <property type="molecule type" value="Genomic_DNA"/>
</dbReference>